<feature type="domain" description="CxxC-x17-CxxC" evidence="2">
    <location>
        <begin position="1"/>
        <end position="34"/>
    </location>
</feature>
<sequence>MFSAICDKCGAECELPFRPTGDKPVYCSNCFEKTSGRDGGNRDFGGNNRRFDSRDTKDYTKDNTRAEIEAINQKLDKILSILNSSKETPKVEKKTKKAKKIETVVESAQE</sequence>
<proteinExistence type="predicted"/>
<accession>A0A645C747</accession>
<gene>
    <name evidence="3" type="ORF">SDC9_116722</name>
</gene>
<feature type="compositionally biased region" description="Basic and acidic residues" evidence="1">
    <location>
        <begin position="49"/>
        <end position="58"/>
    </location>
</feature>
<dbReference type="InterPro" id="IPR026363">
    <property type="entry name" value="CxxC-x17-CxxC_dom"/>
</dbReference>
<evidence type="ECO:0000313" key="3">
    <source>
        <dbReference type="EMBL" id="MPM69774.1"/>
    </source>
</evidence>
<name>A0A645C747_9ZZZZ</name>
<protein>
    <recommendedName>
        <fullName evidence="2">CxxC-x17-CxxC domain-containing protein</fullName>
    </recommendedName>
</protein>
<evidence type="ECO:0000256" key="1">
    <source>
        <dbReference type="SAM" id="MobiDB-lite"/>
    </source>
</evidence>
<feature type="region of interest" description="Disordered" evidence="1">
    <location>
        <begin position="34"/>
        <end position="58"/>
    </location>
</feature>
<dbReference type="Pfam" id="PF23477">
    <property type="entry name" value="zf_Tbcl_2"/>
    <property type="match status" value="1"/>
</dbReference>
<dbReference type="EMBL" id="VSSQ01023072">
    <property type="protein sequence ID" value="MPM69774.1"/>
    <property type="molecule type" value="Genomic_DNA"/>
</dbReference>
<reference evidence="3" key="1">
    <citation type="submission" date="2019-08" db="EMBL/GenBank/DDBJ databases">
        <authorList>
            <person name="Kucharzyk K."/>
            <person name="Murdoch R.W."/>
            <person name="Higgins S."/>
            <person name="Loffler F."/>
        </authorList>
    </citation>
    <scope>NUCLEOTIDE SEQUENCE</scope>
</reference>
<evidence type="ECO:0000259" key="2">
    <source>
        <dbReference type="Pfam" id="PF23477"/>
    </source>
</evidence>
<dbReference type="AlphaFoldDB" id="A0A645C747"/>
<dbReference type="NCBIfam" id="TIGR04272">
    <property type="entry name" value="cxxc_cxxc_Mbark"/>
    <property type="match status" value="1"/>
</dbReference>
<comment type="caution">
    <text evidence="3">The sequence shown here is derived from an EMBL/GenBank/DDBJ whole genome shotgun (WGS) entry which is preliminary data.</text>
</comment>
<organism evidence="3">
    <name type="scientific">bioreactor metagenome</name>
    <dbReference type="NCBI Taxonomy" id="1076179"/>
    <lineage>
        <taxon>unclassified sequences</taxon>
        <taxon>metagenomes</taxon>
        <taxon>ecological metagenomes</taxon>
    </lineage>
</organism>